<protein>
    <submittedName>
        <fullName evidence="1">Uncharacterized protein</fullName>
    </submittedName>
</protein>
<evidence type="ECO:0000313" key="2">
    <source>
        <dbReference type="Proteomes" id="UP000626109"/>
    </source>
</evidence>
<accession>A0A813KWG5</accession>
<dbReference type="AlphaFoldDB" id="A0A813KWG5"/>
<reference evidence="1" key="1">
    <citation type="submission" date="2021-02" db="EMBL/GenBank/DDBJ databases">
        <authorList>
            <person name="Dougan E. K."/>
            <person name="Rhodes N."/>
            <person name="Thang M."/>
            <person name="Chan C."/>
        </authorList>
    </citation>
    <scope>NUCLEOTIDE SEQUENCE</scope>
</reference>
<dbReference type="EMBL" id="CAJNNW010032681">
    <property type="protein sequence ID" value="CAE8714892.1"/>
    <property type="molecule type" value="Genomic_DNA"/>
</dbReference>
<dbReference type="Proteomes" id="UP000626109">
    <property type="component" value="Unassembled WGS sequence"/>
</dbReference>
<proteinExistence type="predicted"/>
<evidence type="ECO:0000313" key="1">
    <source>
        <dbReference type="EMBL" id="CAE8714892.1"/>
    </source>
</evidence>
<comment type="caution">
    <text evidence="1">The sequence shown here is derived from an EMBL/GenBank/DDBJ whole genome shotgun (WGS) entry which is preliminary data.</text>
</comment>
<name>A0A813KWG5_POLGL</name>
<organism evidence="1 2">
    <name type="scientific">Polarella glacialis</name>
    <name type="common">Dinoflagellate</name>
    <dbReference type="NCBI Taxonomy" id="89957"/>
    <lineage>
        <taxon>Eukaryota</taxon>
        <taxon>Sar</taxon>
        <taxon>Alveolata</taxon>
        <taxon>Dinophyceae</taxon>
        <taxon>Suessiales</taxon>
        <taxon>Suessiaceae</taxon>
        <taxon>Polarella</taxon>
    </lineage>
</organism>
<gene>
    <name evidence="1" type="ORF">PGLA2088_LOCUS38232</name>
</gene>
<sequence length="214" mass="23512">MDVVQEQGEYVVQLAKQAGEKSKVPAMVPQCAPAPPTIRKEAARAQAREAWQAACAREQAGLRLGSEMRVDAPAFVPNAMPLTAHFDFDALEAEAANFLQSTTTPPVLMRACGGDMATSNMHSYARDWQIPEVPASIRLPWRVFEDDLEDKFEDASSQGAEVEASVREQISAVQVKGAQETFMELPENVQRAYGEVSLQELSAYVGWQRSQAAR</sequence>